<reference evidence="1" key="1">
    <citation type="submission" date="2021-06" db="EMBL/GenBank/DDBJ databases">
        <authorList>
            <person name="Kallberg Y."/>
            <person name="Tangrot J."/>
            <person name="Rosling A."/>
        </authorList>
    </citation>
    <scope>NUCLEOTIDE SEQUENCE</scope>
    <source>
        <strain evidence="1">MA461A</strain>
    </source>
</reference>
<evidence type="ECO:0000313" key="2">
    <source>
        <dbReference type="Proteomes" id="UP000789920"/>
    </source>
</evidence>
<comment type="caution">
    <text evidence="1">The sequence shown here is derived from an EMBL/GenBank/DDBJ whole genome shotgun (WGS) entry which is preliminary data.</text>
</comment>
<organism evidence="1 2">
    <name type="scientific">Racocetra persica</name>
    <dbReference type="NCBI Taxonomy" id="160502"/>
    <lineage>
        <taxon>Eukaryota</taxon>
        <taxon>Fungi</taxon>
        <taxon>Fungi incertae sedis</taxon>
        <taxon>Mucoromycota</taxon>
        <taxon>Glomeromycotina</taxon>
        <taxon>Glomeromycetes</taxon>
        <taxon>Diversisporales</taxon>
        <taxon>Gigasporaceae</taxon>
        <taxon>Racocetra</taxon>
    </lineage>
</organism>
<feature type="non-terminal residue" evidence="1">
    <location>
        <position position="1"/>
    </location>
</feature>
<evidence type="ECO:0000313" key="1">
    <source>
        <dbReference type="EMBL" id="CAG8843072.1"/>
    </source>
</evidence>
<proteinExistence type="predicted"/>
<protein>
    <submittedName>
        <fullName evidence="1">23478_t:CDS:1</fullName>
    </submittedName>
</protein>
<dbReference type="EMBL" id="CAJVQC010136811">
    <property type="protein sequence ID" value="CAG8843072.1"/>
    <property type="molecule type" value="Genomic_DNA"/>
</dbReference>
<accession>A0ACA9SQ89</accession>
<gene>
    <name evidence="1" type="ORF">RPERSI_LOCUS32599</name>
</gene>
<name>A0ACA9SQ89_9GLOM</name>
<keyword evidence="2" id="KW-1185">Reference proteome</keyword>
<sequence length="71" mass="8122">SARLFKNTDRNFNLPDTIDDQMSSKQDNSLYLPEKINTDVIDVDQNLSTQLVTVNINDKNKSTQENNSNFT</sequence>
<feature type="non-terminal residue" evidence="1">
    <location>
        <position position="71"/>
    </location>
</feature>
<dbReference type="Proteomes" id="UP000789920">
    <property type="component" value="Unassembled WGS sequence"/>
</dbReference>